<proteinExistence type="predicted"/>
<dbReference type="PROSITE" id="PS00194">
    <property type="entry name" value="THIOREDOXIN_1"/>
    <property type="match status" value="1"/>
</dbReference>
<dbReference type="EMBL" id="JAVRIC010000020">
    <property type="protein sequence ID" value="MDT0498323.1"/>
    <property type="molecule type" value="Genomic_DNA"/>
</dbReference>
<dbReference type="RefSeq" id="WP_311365725.1">
    <property type="nucleotide sequence ID" value="NZ_JAVRIC010000020.1"/>
</dbReference>
<evidence type="ECO:0000256" key="1">
    <source>
        <dbReference type="ARBA" id="ARBA00023284"/>
    </source>
</evidence>
<dbReference type="PANTHER" id="PTHR42852">
    <property type="entry name" value="THIOL:DISULFIDE INTERCHANGE PROTEIN DSBE"/>
    <property type="match status" value="1"/>
</dbReference>
<dbReference type="InterPro" id="IPR013766">
    <property type="entry name" value="Thioredoxin_domain"/>
</dbReference>
<keyword evidence="4" id="KW-1185">Reference proteome</keyword>
<dbReference type="SUPFAM" id="SSF52833">
    <property type="entry name" value="Thioredoxin-like"/>
    <property type="match status" value="1"/>
</dbReference>
<feature type="domain" description="Thioredoxin" evidence="2">
    <location>
        <begin position="2"/>
        <end position="143"/>
    </location>
</feature>
<dbReference type="Pfam" id="PF00578">
    <property type="entry name" value="AhpC-TSA"/>
    <property type="match status" value="1"/>
</dbReference>
<dbReference type="InterPro" id="IPR017937">
    <property type="entry name" value="Thioredoxin_CS"/>
</dbReference>
<dbReference type="CDD" id="cd02966">
    <property type="entry name" value="TlpA_like_family"/>
    <property type="match status" value="1"/>
</dbReference>
<dbReference type="PANTHER" id="PTHR42852:SF13">
    <property type="entry name" value="PROTEIN DIPZ"/>
    <property type="match status" value="1"/>
</dbReference>
<name>A0ABU2WKB0_9GAMM</name>
<evidence type="ECO:0000313" key="3">
    <source>
        <dbReference type="EMBL" id="MDT0498323.1"/>
    </source>
</evidence>
<dbReference type="Proteomes" id="UP001254608">
    <property type="component" value="Unassembled WGS sequence"/>
</dbReference>
<comment type="caution">
    <text evidence="3">The sequence shown here is derived from an EMBL/GenBank/DDBJ whole genome shotgun (WGS) entry which is preliminary data.</text>
</comment>
<organism evidence="3 4">
    <name type="scientific">Banduia mediterranea</name>
    <dbReference type="NCBI Taxonomy" id="3075609"/>
    <lineage>
        <taxon>Bacteria</taxon>
        <taxon>Pseudomonadati</taxon>
        <taxon>Pseudomonadota</taxon>
        <taxon>Gammaproteobacteria</taxon>
        <taxon>Nevskiales</taxon>
        <taxon>Algiphilaceae</taxon>
        <taxon>Banduia</taxon>
    </lineage>
</organism>
<gene>
    <name evidence="3" type="ORF">RM530_13245</name>
</gene>
<reference evidence="3 4" key="1">
    <citation type="submission" date="2023-09" db="EMBL/GenBank/DDBJ databases">
        <authorList>
            <person name="Rey-Velasco X."/>
        </authorList>
    </citation>
    <scope>NUCLEOTIDE SEQUENCE [LARGE SCALE GENOMIC DNA]</scope>
    <source>
        <strain evidence="3 4">W345</strain>
    </source>
</reference>
<dbReference type="Gene3D" id="3.40.30.10">
    <property type="entry name" value="Glutaredoxin"/>
    <property type="match status" value="1"/>
</dbReference>
<evidence type="ECO:0000259" key="2">
    <source>
        <dbReference type="PROSITE" id="PS51352"/>
    </source>
</evidence>
<dbReference type="PROSITE" id="PS51352">
    <property type="entry name" value="THIOREDOXIN_2"/>
    <property type="match status" value="1"/>
</dbReference>
<dbReference type="InterPro" id="IPR050553">
    <property type="entry name" value="Thioredoxin_ResA/DsbE_sf"/>
</dbReference>
<accession>A0ABU2WKB0</accession>
<dbReference type="InterPro" id="IPR000866">
    <property type="entry name" value="AhpC/TSA"/>
</dbReference>
<keyword evidence="1" id="KW-0676">Redox-active center</keyword>
<dbReference type="InterPro" id="IPR036249">
    <property type="entry name" value="Thioredoxin-like_sf"/>
</dbReference>
<protein>
    <submittedName>
        <fullName evidence="3">TlpA disulfide reductase family protein</fullName>
    </submittedName>
</protein>
<evidence type="ECO:0000313" key="4">
    <source>
        <dbReference type="Proteomes" id="UP001254608"/>
    </source>
</evidence>
<sequence>MLLPGDTPPPMLGVDVNGQMRELAEFRGRVVIVSFWASWCAPCFDEMKLLERVQRSVGRDRLVIASINFAQSSEVFAELKTRLSDVDLMLTSDPHGALGTQYGVNRIPFSFVIDQQGVIRYVYSGYGEKIQRALAEDLDRLLERSPR</sequence>